<protein>
    <submittedName>
        <fullName evidence="3">VQ domain containing protein</fullName>
    </submittedName>
</protein>
<dbReference type="InterPro" id="IPR008889">
    <property type="entry name" value="VQ"/>
</dbReference>
<feature type="domain" description="VQ" evidence="2">
    <location>
        <begin position="108"/>
        <end position="133"/>
    </location>
</feature>
<accession>A0A9E7JM91</accession>
<dbReference type="PANTHER" id="PTHR33143">
    <property type="entry name" value="F16F4.1 PROTEIN-RELATED"/>
    <property type="match status" value="1"/>
</dbReference>
<sequence>MSLPKDHGLGLGLGLAPAPNEAASPCTLSLSSSSSPARPVPYMDPSESRPSPRRELQGPRPAPLKVSKDSHKIKKPPVAPSHHPQAPADLPPRPPPQHHRDPVIIYAVSPKIIHTDPSEFMTLVQRLTGPNSGSQFPPPPPPGGALSPAARIASFEKAAASPRAAAVDQWEIDRPASFPGILSPVPASLPPISPNLFSPSFDPSVFSFLHDLSPAFATSINSSNRSFLDGGGNYSSSPATNLLSTPTLPSPGAFWDLLSQFPDM</sequence>
<gene>
    <name evidence="3" type="ORF">MUK42_28429</name>
</gene>
<organism evidence="3 4">
    <name type="scientific">Musa troglodytarum</name>
    <name type="common">fe'i banana</name>
    <dbReference type="NCBI Taxonomy" id="320322"/>
    <lineage>
        <taxon>Eukaryota</taxon>
        <taxon>Viridiplantae</taxon>
        <taxon>Streptophyta</taxon>
        <taxon>Embryophyta</taxon>
        <taxon>Tracheophyta</taxon>
        <taxon>Spermatophyta</taxon>
        <taxon>Magnoliopsida</taxon>
        <taxon>Liliopsida</taxon>
        <taxon>Zingiberales</taxon>
        <taxon>Musaceae</taxon>
        <taxon>Musa</taxon>
    </lineage>
</organism>
<dbReference type="EMBL" id="CP097504">
    <property type="protein sequence ID" value="URD85814.1"/>
    <property type="molecule type" value="Genomic_DNA"/>
</dbReference>
<dbReference type="GO" id="GO:0005634">
    <property type="term" value="C:nucleus"/>
    <property type="evidence" value="ECO:0007669"/>
    <property type="project" value="TreeGrafter"/>
</dbReference>
<dbReference type="AlphaFoldDB" id="A0A9E7JM91"/>
<feature type="region of interest" description="Disordered" evidence="1">
    <location>
        <begin position="1"/>
        <end position="100"/>
    </location>
</feature>
<dbReference type="Pfam" id="PF05678">
    <property type="entry name" value="VQ"/>
    <property type="match status" value="1"/>
</dbReference>
<dbReference type="PANTHER" id="PTHR33143:SF6">
    <property type="entry name" value="OS08G0102900 PROTEIN"/>
    <property type="match status" value="1"/>
</dbReference>
<dbReference type="OrthoDB" id="408728at2759"/>
<name>A0A9E7JM91_9LILI</name>
<feature type="compositionally biased region" description="Basic and acidic residues" evidence="1">
    <location>
        <begin position="46"/>
        <end position="57"/>
    </location>
</feature>
<evidence type="ECO:0000313" key="3">
    <source>
        <dbReference type="EMBL" id="URD85814.1"/>
    </source>
</evidence>
<dbReference type="InterPro" id="IPR039607">
    <property type="entry name" value="VQ_8/17/18/20/21/25"/>
</dbReference>
<keyword evidence="4" id="KW-1185">Reference proteome</keyword>
<reference evidence="3" key="1">
    <citation type="submission" date="2022-05" db="EMBL/GenBank/DDBJ databases">
        <title>The Musa troglodytarum L. genome provides insights into the mechanism of non-climacteric behaviour and enrichment of carotenoids.</title>
        <authorList>
            <person name="Wang J."/>
        </authorList>
    </citation>
    <scope>NUCLEOTIDE SEQUENCE</scope>
    <source>
        <tissue evidence="3">Leaf</tissue>
    </source>
</reference>
<dbReference type="Proteomes" id="UP001055439">
    <property type="component" value="Chromosome 2"/>
</dbReference>
<proteinExistence type="predicted"/>
<evidence type="ECO:0000313" key="4">
    <source>
        <dbReference type="Proteomes" id="UP001055439"/>
    </source>
</evidence>
<evidence type="ECO:0000256" key="1">
    <source>
        <dbReference type="SAM" id="MobiDB-lite"/>
    </source>
</evidence>
<evidence type="ECO:0000259" key="2">
    <source>
        <dbReference type="Pfam" id="PF05678"/>
    </source>
</evidence>